<comment type="caution">
    <text evidence="1">The sequence shown here is derived from an EMBL/GenBank/DDBJ whole genome shotgun (WGS) entry which is preliminary data.</text>
</comment>
<dbReference type="RefSeq" id="WP_164318850.1">
    <property type="nucleotide sequence ID" value="NZ_JAAGLU010000026.1"/>
</dbReference>
<dbReference type="EMBL" id="JAAGLU010000026">
    <property type="protein sequence ID" value="NEC89687.1"/>
    <property type="molecule type" value="Genomic_DNA"/>
</dbReference>
<dbReference type="Gene3D" id="1.10.600.10">
    <property type="entry name" value="Farnesyl Diphosphate Synthase"/>
    <property type="match status" value="1"/>
</dbReference>
<organism evidence="1">
    <name type="scientific">Streptomyces sp. SID12501</name>
    <dbReference type="NCBI Taxonomy" id="2706042"/>
    <lineage>
        <taxon>Bacteria</taxon>
        <taxon>Bacillati</taxon>
        <taxon>Actinomycetota</taxon>
        <taxon>Actinomycetes</taxon>
        <taxon>Kitasatosporales</taxon>
        <taxon>Streptomycetaceae</taxon>
        <taxon>Streptomyces</taxon>
    </lineage>
</organism>
<reference evidence="1" key="1">
    <citation type="submission" date="2020-01" db="EMBL/GenBank/DDBJ databases">
        <title>Insect and environment-associated Actinomycetes.</title>
        <authorList>
            <person name="Currrie C."/>
            <person name="Chevrette M."/>
            <person name="Carlson C."/>
            <person name="Stubbendieck R."/>
            <person name="Wendt-Pienkowski E."/>
        </authorList>
    </citation>
    <scope>NUCLEOTIDE SEQUENCE</scope>
    <source>
        <strain evidence="1">SID12501</strain>
    </source>
</reference>
<proteinExistence type="predicted"/>
<protein>
    <submittedName>
        <fullName evidence="1">Glutamate dehydrogenase</fullName>
    </submittedName>
</protein>
<dbReference type="Pfam" id="PF19086">
    <property type="entry name" value="Terpene_syn_C_2"/>
    <property type="match status" value="1"/>
</dbReference>
<dbReference type="SUPFAM" id="SSF48576">
    <property type="entry name" value="Terpenoid synthases"/>
    <property type="match status" value="1"/>
</dbReference>
<sequence length="387" mass="42605">MSEPVVSVAPPALPHTGPEPEIEVRLPAVYLPMPWRRHPQVDLLERRGLAFMERHGLCGGPGGRERVLDTRSALICAGECPDADPERLQMFVDWTYLMFVFDDVACDEEAPGDAFSFLDLAVRVIRTLESPAAGLLPPGHPFAGALTELAERLHHLASPTQRRSLVTAHQSWFLGVAWERAAREQRLVPSVDDYLYARLLSAAGAPSLAWFQISEPADIPDTQINSPAVHALTEMSSMVATIDDDLYSYGKDLWFAARVDAEPEPLLNLVHLYRTRDGNTLEDALLRTVALRDRILARFVEVRDTLLPEAEEPLRRYLSNLACLIRGNYEYGLRAGRYTNPDGRHPGAVRVTGTASDTPSAAGAPADVPWIGSWWARLPGPAAPATA</sequence>
<gene>
    <name evidence="1" type="ORF">G3I71_28600</name>
</gene>
<evidence type="ECO:0000313" key="1">
    <source>
        <dbReference type="EMBL" id="NEC89687.1"/>
    </source>
</evidence>
<accession>A0A6B3BZ15</accession>
<dbReference type="InterPro" id="IPR008949">
    <property type="entry name" value="Isoprenoid_synthase_dom_sf"/>
</dbReference>
<name>A0A6B3BZ15_9ACTN</name>
<dbReference type="AlphaFoldDB" id="A0A6B3BZ15"/>